<reference evidence="6 7" key="1">
    <citation type="journal article" date="2011" name="Science">
        <title>The Selaginella genome identifies genetic changes associated with the evolution of vascular plants.</title>
        <authorList>
            <person name="Banks J.A."/>
            <person name="Nishiyama T."/>
            <person name="Hasebe M."/>
            <person name="Bowman J.L."/>
            <person name="Gribskov M."/>
            <person name="dePamphilis C."/>
            <person name="Albert V.A."/>
            <person name="Aono N."/>
            <person name="Aoyama T."/>
            <person name="Ambrose B.A."/>
            <person name="Ashton N.W."/>
            <person name="Axtell M.J."/>
            <person name="Barker E."/>
            <person name="Barker M.S."/>
            <person name="Bennetzen J.L."/>
            <person name="Bonawitz N.D."/>
            <person name="Chapple C."/>
            <person name="Cheng C."/>
            <person name="Correa L.G."/>
            <person name="Dacre M."/>
            <person name="DeBarry J."/>
            <person name="Dreyer I."/>
            <person name="Elias M."/>
            <person name="Engstrom E.M."/>
            <person name="Estelle M."/>
            <person name="Feng L."/>
            <person name="Finet C."/>
            <person name="Floyd S.K."/>
            <person name="Frommer W.B."/>
            <person name="Fujita T."/>
            <person name="Gramzow L."/>
            <person name="Gutensohn M."/>
            <person name="Harholt J."/>
            <person name="Hattori M."/>
            <person name="Heyl A."/>
            <person name="Hirai T."/>
            <person name="Hiwatashi Y."/>
            <person name="Ishikawa M."/>
            <person name="Iwata M."/>
            <person name="Karol K.G."/>
            <person name="Koehler B."/>
            <person name="Kolukisaoglu U."/>
            <person name="Kubo M."/>
            <person name="Kurata T."/>
            <person name="Lalonde S."/>
            <person name="Li K."/>
            <person name="Li Y."/>
            <person name="Litt A."/>
            <person name="Lyons E."/>
            <person name="Manning G."/>
            <person name="Maruyama T."/>
            <person name="Michael T.P."/>
            <person name="Mikami K."/>
            <person name="Miyazaki S."/>
            <person name="Morinaga S."/>
            <person name="Murata T."/>
            <person name="Mueller-Roeber B."/>
            <person name="Nelson D.R."/>
            <person name="Obara M."/>
            <person name="Oguri Y."/>
            <person name="Olmstead R.G."/>
            <person name="Onodera N."/>
            <person name="Petersen B.L."/>
            <person name="Pils B."/>
            <person name="Prigge M."/>
            <person name="Rensing S.A."/>
            <person name="Riano-Pachon D.M."/>
            <person name="Roberts A.W."/>
            <person name="Sato Y."/>
            <person name="Scheller H.V."/>
            <person name="Schulz B."/>
            <person name="Schulz C."/>
            <person name="Shakirov E.V."/>
            <person name="Shibagaki N."/>
            <person name="Shinohara N."/>
            <person name="Shippen D.E."/>
            <person name="Soerensen I."/>
            <person name="Sotooka R."/>
            <person name="Sugimoto N."/>
            <person name="Sugita M."/>
            <person name="Sumikawa N."/>
            <person name="Tanurdzic M."/>
            <person name="Theissen G."/>
            <person name="Ulvskov P."/>
            <person name="Wakazuki S."/>
            <person name="Weng J.K."/>
            <person name="Willats W.W."/>
            <person name="Wipf D."/>
            <person name="Wolf P.G."/>
            <person name="Yang L."/>
            <person name="Zimmer A.D."/>
            <person name="Zhu Q."/>
            <person name="Mitros T."/>
            <person name="Hellsten U."/>
            <person name="Loque D."/>
            <person name="Otillar R."/>
            <person name="Salamov A."/>
            <person name="Schmutz J."/>
            <person name="Shapiro H."/>
            <person name="Lindquist E."/>
            <person name="Lucas S."/>
            <person name="Rokhsar D."/>
            <person name="Grigoriev I.V."/>
        </authorList>
    </citation>
    <scope>NUCLEOTIDE SEQUENCE [LARGE SCALE GENOMIC DNA]</scope>
</reference>
<dbReference type="InterPro" id="IPR021109">
    <property type="entry name" value="Peptidase_aspartic_dom_sf"/>
</dbReference>
<evidence type="ECO:0000256" key="2">
    <source>
        <dbReference type="ARBA" id="ARBA00022670"/>
    </source>
</evidence>
<evidence type="ECO:0000256" key="4">
    <source>
        <dbReference type="SAM" id="SignalP"/>
    </source>
</evidence>
<dbReference type="AlphaFoldDB" id="D8S2Z0"/>
<gene>
    <name evidence="6" type="ORF">SELMODRAFT_417596</name>
</gene>
<dbReference type="PANTHER" id="PTHR47967:SF128">
    <property type="entry name" value="ASPARTIC PROTEINASE CDR1-LIKE"/>
    <property type="match status" value="1"/>
</dbReference>
<dbReference type="EMBL" id="GL377600">
    <property type="protein sequence ID" value="EFJ21011.1"/>
    <property type="molecule type" value="Genomic_DNA"/>
</dbReference>
<keyword evidence="2" id="KW-0645">Protease</keyword>
<keyword evidence="4" id="KW-0732">Signal</keyword>
<dbReference type="PROSITE" id="PS51767">
    <property type="entry name" value="PEPTIDASE_A1"/>
    <property type="match status" value="1"/>
</dbReference>
<dbReference type="Gramene" id="EFJ21011">
    <property type="protein sequence ID" value="EFJ21011"/>
    <property type="gene ID" value="SELMODRAFT_417596"/>
</dbReference>
<evidence type="ECO:0000259" key="5">
    <source>
        <dbReference type="PROSITE" id="PS51767"/>
    </source>
</evidence>
<sequence length="385" mass="44007">MASSSALILARPLCLLCFLFLFTAAKRTPIPIRPATNASVHNPEQDHLRALAIVDRVPIPVQSNPLVMHLKRGTMGNAKMETLIFDTGSLLTWIHRSVEQSSSWTVITCTECPDGLTFRCNDNNKQCKFKVSYMGNHSVTGIMVEDLIELETDDPEQRDARFVMLGVGTGLENFDSLDWTAIDGIVGFAQGTFGLVHQFQIRKFAYCLTDRELGEWSYNQMRARPDRQYMIQLLSISFNGKNFRPPTYRKSNYVVFDSGTKSTFLINQLYQPIIQEINKYFEKELGYVKTGRGCYAPDGQRQYTPRPRFNPITFHFEGGDFTVKQLNFITVQLREFYCPELASLEIKDEEGDAIMGIFSYAMQRDHMIVYDLEEYELSFAESSCP</sequence>
<dbReference type="SUPFAM" id="SSF50630">
    <property type="entry name" value="Acid proteases"/>
    <property type="match status" value="1"/>
</dbReference>
<proteinExistence type="inferred from homology"/>
<dbReference type="Pfam" id="PF14543">
    <property type="entry name" value="TAXi_N"/>
    <property type="match status" value="1"/>
</dbReference>
<dbReference type="HOGENOM" id="CLU_718448_0_0_1"/>
<dbReference type="InParanoid" id="D8S2Z0"/>
<accession>D8S2Z0</accession>
<dbReference type="Proteomes" id="UP000001514">
    <property type="component" value="Unassembled WGS sequence"/>
</dbReference>
<keyword evidence="7" id="KW-1185">Reference proteome</keyword>
<name>D8S2Z0_SELML</name>
<dbReference type="InterPro" id="IPR032861">
    <property type="entry name" value="TAXi_N"/>
</dbReference>
<dbReference type="KEGG" id="smo:SELMODRAFT_417596"/>
<keyword evidence="3" id="KW-0378">Hydrolase</keyword>
<comment type="similarity">
    <text evidence="1">Belongs to the peptidase A1 family.</text>
</comment>
<protein>
    <recommendedName>
        <fullName evidence="5">Peptidase A1 domain-containing protein</fullName>
    </recommendedName>
</protein>
<dbReference type="eggNOG" id="KOG1339">
    <property type="taxonomic scope" value="Eukaryota"/>
</dbReference>
<dbReference type="MEROPS" id="A01.019"/>
<evidence type="ECO:0000256" key="1">
    <source>
        <dbReference type="ARBA" id="ARBA00007447"/>
    </source>
</evidence>
<feature type="signal peptide" evidence="4">
    <location>
        <begin position="1"/>
        <end position="25"/>
    </location>
</feature>
<feature type="chain" id="PRO_5003122376" description="Peptidase A1 domain-containing protein" evidence="4">
    <location>
        <begin position="26"/>
        <end position="385"/>
    </location>
</feature>
<dbReference type="InterPro" id="IPR051708">
    <property type="entry name" value="Plant_Aspart_Prot_A1"/>
</dbReference>
<evidence type="ECO:0000313" key="7">
    <source>
        <dbReference type="Proteomes" id="UP000001514"/>
    </source>
</evidence>
<dbReference type="Pfam" id="PF14541">
    <property type="entry name" value="TAXi_C"/>
    <property type="match status" value="1"/>
</dbReference>
<dbReference type="InterPro" id="IPR032799">
    <property type="entry name" value="TAXi_C"/>
</dbReference>
<feature type="domain" description="Peptidase A1" evidence="5">
    <location>
        <begin position="69"/>
        <end position="380"/>
    </location>
</feature>
<dbReference type="InterPro" id="IPR033121">
    <property type="entry name" value="PEPTIDASE_A1"/>
</dbReference>
<dbReference type="GO" id="GO:0004190">
    <property type="term" value="F:aspartic-type endopeptidase activity"/>
    <property type="evidence" value="ECO:0000318"/>
    <property type="project" value="GO_Central"/>
</dbReference>
<dbReference type="PANTHER" id="PTHR47967">
    <property type="entry name" value="OS07G0603500 PROTEIN-RELATED"/>
    <property type="match status" value="1"/>
</dbReference>
<organism evidence="7">
    <name type="scientific">Selaginella moellendorffii</name>
    <name type="common">Spikemoss</name>
    <dbReference type="NCBI Taxonomy" id="88036"/>
    <lineage>
        <taxon>Eukaryota</taxon>
        <taxon>Viridiplantae</taxon>
        <taxon>Streptophyta</taxon>
        <taxon>Embryophyta</taxon>
        <taxon>Tracheophyta</taxon>
        <taxon>Lycopodiopsida</taxon>
        <taxon>Selaginellales</taxon>
        <taxon>Selaginellaceae</taxon>
        <taxon>Selaginella</taxon>
    </lineage>
</organism>
<dbReference type="GO" id="GO:0006508">
    <property type="term" value="P:proteolysis"/>
    <property type="evidence" value="ECO:0007669"/>
    <property type="project" value="UniProtKB-KW"/>
</dbReference>
<evidence type="ECO:0000313" key="6">
    <source>
        <dbReference type="EMBL" id="EFJ21011.1"/>
    </source>
</evidence>
<dbReference type="GO" id="GO:0005576">
    <property type="term" value="C:extracellular region"/>
    <property type="evidence" value="ECO:0000318"/>
    <property type="project" value="GO_Central"/>
</dbReference>
<evidence type="ECO:0000256" key="3">
    <source>
        <dbReference type="ARBA" id="ARBA00022801"/>
    </source>
</evidence>
<dbReference type="Gene3D" id="2.40.70.10">
    <property type="entry name" value="Acid Proteases"/>
    <property type="match status" value="2"/>
</dbReference>